<evidence type="ECO:0000259" key="2">
    <source>
        <dbReference type="Pfam" id="PF00501"/>
    </source>
</evidence>
<dbReference type="GO" id="GO:0050218">
    <property type="term" value="F:propionate-CoA ligase activity"/>
    <property type="evidence" value="ECO:0007669"/>
    <property type="project" value="UniProtKB-EC"/>
</dbReference>
<name>A0A0G3XCC6_9SPHN</name>
<dbReference type="STRING" id="1348774.AB433_03245"/>
<dbReference type="PATRIC" id="fig|1348774.3.peg.679"/>
<feature type="domain" description="AMP-binding enzyme C-terminal" evidence="3">
    <location>
        <begin position="516"/>
        <end position="593"/>
    </location>
</feature>
<evidence type="ECO:0000313" key="5">
    <source>
        <dbReference type="EMBL" id="AKM09205.1"/>
    </source>
</evidence>
<accession>A0A0G3XCC6</accession>
<dbReference type="AlphaFoldDB" id="A0A0G3XCC6"/>
<dbReference type="PANTHER" id="PTHR43347">
    <property type="entry name" value="ACYL-COA SYNTHETASE"/>
    <property type="match status" value="1"/>
</dbReference>
<feature type="domain" description="AMP-dependent synthetase/ligase" evidence="2">
    <location>
        <begin position="68"/>
        <end position="453"/>
    </location>
</feature>
<sequence>MRETTIGGCEVGYEKAFQTAQDDPKGFWLDAAQDLEWLKAPTVAHDAATDGWFPDGKINTCINAVDRHVAAGRGDQAALIYESPITGKSATYTYSELLERVSRTAGMLAASGVKKGDRVVIYMPMVPEAVFGMLACARIGAIHSVVFGGFAAPELAKRIEDSKPVAVLSASCGLEPNRTIAYKPLLDKAIELSSHKPDACFILQREELRCELVPNRDLDWNAAYDAATAVDPVPVASTDPLYILYTSGTTGTPKGVVRDNGGHATALSWSMKAIYGVEAGDVYWAASDIGWVVGHSYIVYGPLLAGATSVLFEGKPIGTPDAGIFWTLIDKHNVKVLFTAPTAIRAIRRADPDGEFIAKASLDSLTALFLAGERADPDTLLWIADQLKKPVIDHWWQTELGWPAIATCFGMGETQIKPGSAGRAVPGYRFKVKDEAGHDADAGTVGTLLIEQPLPPGNFRALWNNPERFQQGFVDFAGHYTSGDAGMIDADGFIHIMGRTDDIINVAGHRLSTGQMEEVVANHPAVVECAVVGAADELKGEMAVAFVVTRAGVGDLDSVKKDIVRTIREDIGAIASPRDVFFADALPKTRSGKVLRNLLRAILNGQEIVVPQTIEDASVIDALVDLAAPQPAA</sequence>
<dbReference type="InterPro" id="IPR020845">
    <property type="entry name" value="AMP-binding_CS"/>
</dbReference>
<gene>
    <name evidence="5" type="primary">prpE</name>
    <name evidence="5" type="ORF">AB433_03245</name>
</gene>
<dbReference type="InterPro" id="IPR000873">
    <property type="entry name" value="AMP-dep_synth/lig_dom"/>
</dbReference>
<dbReference type="Pfam" id="PF00501">
    <property type="entry name" value="AMP-binding"/>
    <property type="match status" value="1"/>
</dbReference>
<dbReference type="Gene3D" id="3.30.300.30">
    <property type="match status" value="1"/>
</dbReference>
<dbReference type="EC" id="6.2.1.17" evidence="5"/>
<keyword evidence="5" id="KW-0436">Ligase</keyword>
<evidence type="ECO:0000259" key="3">
    <source>
        <dbReference type="Pfam" id="PF13193"/>
    </source>
</evidence>
<dbReference type="EMBL" id="CP011770">
    <property type="protein sequence ID" value="AKM09205.1"/>
    <property type="molecule type" value="Genomic_DNA"/>
</dbReference>
<comment type="similarity">
    <text evidence="1">Belongs to the ATP-dependent AMP-binding enzyme family.</text>
</comment>
<dbReference type="InterPro" id="IPR042099">
    <property type="entry name" value="ANL_N_sf"/>
</dbReference>
<dbReference type="InterPro" id="IPR025110">
    <property type="entry name" value="AMP-bd_C"/>
</dbReference>
<evidence type="ECO:0000259" key="4">
    <source>
        <dbReference type="Pfam" id="PF16177"/>
    </source>
</evidence>
<proteinExistence type="inferred from homology"/>
<feature type="domain" description="Acetyl-coenzyme A synthetase N-terminal" evidence="4">
    <location>
        <begin position="13"/>
        <end position="64"/>
    </location>
</feature>
<dbReference type="InterPro" id="IPR045851">
    <property type="entry name" value="AMP-bd_C_sf"/>
</dbReference>
<reference evidence="5 6" key="1">
    <citation type="submission" date="2015-06" db="EMBL/GenBank/DDBJ databases">
        <authorList>
            <person name="Zeng Y."/>
            <person name="Huang Y."/>
        </authorList>
    </citation>
    <scope>NUCLEOTIDE SEQUENCE [LARGE SCALE GENOMIC DNA]</scope>
    <source>
        <strain evidence="5 6">PQ-2</strain>
    </source>
</reference>
<dbReference type="KEGG" id="cna:AB433_03245"/>
<organism evidence="5 6">
    <name type="scientific">Croceicoccus naphthovorans</name>
    <dbReference type="NCBI Taxonomy" id="1348774"/>
    <lineage>
        <taxon>Bacteria</taxon>
        <taxon>Pseudomonadati</taxon>
        <taxon>Pseudomonadota</taxon>
        <taxon>Alphaproteobacteria</taxon>
        <taxon>Sphingomonadales</taxon>
        <taxon>Erythrobacteraceae</taxon>
        <taxon>Croceicoccus</taxon>
    </lineage>
</organism>
<dbReference type="InterPro" id="IPR032387">
    <property type="entry name" value="ACAS_N"/>
</dbReference>
<dbReference type="Gene3D" id="3.40.50.12780">
    <property type="entry name" value="N-terminal domain of ligase-like"/>
    <property type="match status" value="1"/>
</dbReference>
<dbReference type="PANTHER" id="PTHR43347:SF3">
    <property type="entry name" value="ACYL-COA SYNTHETASE SHORT-CHAIN FAMILY MEMBER 3, MITOCHONDRIAL"/>
    <property type="match status" value="1"/>
</dbReference>
<dbReference type="Proteomes" id="UP000035287">
    <property type="component" value="Chromosome"/>
</dbReference>
<dbReference type="Pfam" id="PF16177">
    <property type="entry name" value="ACAS_N"/>
    <property type="match status" value="1"/>
</dbReference>
<keyword evidence="6" id="KW-1185">Reference proteome</keyword>
<dbReference type="SUPFAM" id="SSF56801">
    <property type="entry name" value="Acetyl-CoA synthetase-like"/>
    <property type="match status" value="1"/>
</dbReference>
<dbReference type="PROSITE" id="PS00455">
    <property type="entry name" value="AMP_BINDING"/>
    <property type="match status" value="1"/>
</dbReference>
<evidence type="ECO:0000256" key="1">
    <source>
        <dbReference type="ARBA" id="ARBA00006432"/>
    </source>
</evidence>
<dbReference type="Pfam" id="PF13193">
    <property type="entry name" value="AMP-binding_C"/>
    <property type="match status" value="1"/>
</dbReference>
<protein>
    <submittedName>
        <fullName evidence="5">Propionyl-CoA synthetase</fullName>
        <ecNumber evidence="5">6.2.1.17</ecNumber>
    </submittedName>
</protein>
<evidence type="ECO:0000313" key="6">
    <source>
        <dbReference type="Proteomes" id="UP000035287"/>
    </source>
</evidence>